<keyword evidence="5" id="KW-1185">Reference proteome</keyword>
<dbReference type="Proteomes" id="UP000032414">
    <property type="component" value="Chromosome I"/>
</dbReference>
<evidence type="ECO:0000313" key="5">
    <source>
        <dbReference type="Proteomes" id="UP000182998"/>
    </source>
</evidence>
<dbReference type="Proteomes" id="UP000182998">
    <property type="component" value="Unassembled WGS sequence"/>
</dbReference>
<feature type="compositionally biased region" description="Polar residues" evidence="1">
    <location>
        <begin position="8"/>
        <end position="25"/>
    </location>
</feature>
<dbReference type="RefSeq" id="WP_045098707.1">
    <property type="nucleotide sequence ID" value="NZ_CP020614.1"/>
</dbReference>
<reference evidence="4" key="2">
    <citation type="submission" date="2014-09" db="EMBL/GenBank/DDBJ databases">
        <authorList>
            <person name="Gomez-Valero L."/>
        </authorList>
    </citation>
    <scope>NUCLEOTIDE SEQUENCE [LARGE SCALE GENOMIC DNA]</scope>
    <source>
        <strain evidence="4">ATCC33218</strain>
    </source>
</reference>
<dbReference type="PATRIC" id="fig|451.8.peg.268"/>
<dbReference type="KEGG" id="tmc:LMI_0955"/>
<dbReference type="OrthoDB" id="5652897at2"/>
<reference evidence="2" key="1">
    <citation type="submission" date="2014-09" db="EMBL/GenBank/DDBJ databases">
        <authorList>
            <person name="GOMEZ-VALERO Laura"/>
        </authorList>
    </citation>
    <scope>NUCLEOTIDE SEQUENCE</scope>
    <source>
        <strain evidence="2">ATCC33218</strain>
    </source>
</reference>
<evidence type="ECO:0000313" key="2">
    <source>
        <dbReference type="EMBL" id="CEG60271.1"/>
    </source>
</evidence>
<organism evidence="2 4">
    <name type="scientific">Legionella micdadei</name>
    <name type="common">Tatlockia micdadei</name>
    <dbReference type="NCBI Taxonomy" id="451"/>
    <lineage>
        <taxon>Bacteria</taxon>
        <taxon>Pseudomonadati</taxon>
        <taxon>Pseudomonadota</taxon>
        <taxon>Gammaproteobacteria</taxon>
        <taxon>Legionellales</taxon>
        <taxon>Legionellaceae</taxon>
        <taxon>Legionella</taxon>
    </lineage>
</organism>
<dbReference type="HOGENOM" id="CLU_1365643_0_0_6"/>
<dbReference type="AlphaFoldDB" id="A0A098GFK4"/>
<evidence type="ECO:0000313" key="3">
    <source>
        <dbReference type="EMBL" id="SCY57387.1"/>
    </source>
</evidence>
<protein>
    <submittedName>
        <fullName evidence="2">Uncharacterized protein</fullName>
    </submittedName>
</protein>
<feature type="region of interest" description="Disordered" evidence="1">
    <location>
        <begin position="1"/>
        <end position="25"/>
    </location>
</feature>
<sequence length="200" mass="22609">MFSFLRKYSSSPPSTDSINKNQDFTSQDEVLHSVNPEKGEKGICSQMANLFTKYQISCSSPDFLKGSPEEIYKASLQERRHQEELFAKGEDGLHSAFVDCKTPYFSSNNQLKVSDLNEESLPKLVSDTRPHYLVTYPIKNTDQFHQVAFGKTKKGTCYSFSANFPPKEHSCDSFNDIVEEMHKLGDEDSYVTVAVAHGKK</sequence>
<name>A0A098GFK4_LEGMI</name>
<accession>A0A098GFK4</accession>
<dbReference type="EMBL" id="LN614830">
    <property type="protein sequence ID" value="CEG60271.1"/>
    <property type="molecule type" value="Genomic_DNA"/>
</dbReference>
<evidence type="ECO:0000256" key="1">
    <source>
        <dbReference type="SAM" id="MobiDB-lite"/>
    </source>
</evidence>
<proteinExistence type="predicted"/>
<evidence type="ECO:0000313" key="4">
    <source>
        <dbReference type="Proteomes" id="UP000032414"/>
    </source>
</evidence>
<dbReference type="EMBL" id="FMVN01000010">
    <property type="protein sequence ID" value="SCY57387.1"/>
    <property type="molecule type" value="Genomic_DNA"/>
</dbReference>
<gene>
    <name evidence="2" type="ORF">LMI_0955</name>
    <name evidence="3" type="ORF">SAMN02982997_02110</name>
</gene>
<reference evidence="3 5" key="3">
    <citation type="submission" date="2016-10" db="EMBL/GenBank/DDBJ databases">
        <authorList>
            <person name="Varghese N."/>
            <person name="Submissions S."/>
        </authorList>
    </citation>
    <scope>NUCLEOTIDE SEQUENCE [LARGE SCALE GENOMIC DNA]</scope>
    <source>
        <strain evidence="3 5">ATCC 33218</strain>
    </source>
</reference>